<feature type="domain" description="Tetrapyrrole biosynthesis uroporphyrinogen III synthase" evidence="10">
    <location>
        <begin position="19"/>
        <end position="252"/>
    </location>
</feature>
<keyword evidence="4 9" id="KW-0456">Lyase</keyword>
<evidence type="ECO:0000256" key="9">
    <source>
        <dbReference type="RuleBase" id="RU366031"/>
    </source>
</evidence>
<accession>A0ABP9WJB7</accession>
<dbReference type="InterPro" id="IPR003754">
    <property type="entry name" value="4pyrrol_synth_uPrphyn_synth"/>
</dbReference>
<name>A0ABP9WJB7_9MICO</name>
<dbReference type="Gene3D" id="3.40.50.10090">
    <property type="match status" value="2"/>
</dbReference>
<dbReference type="InterPro" id="IPR039793">
    <property type="entry name" value="UROS/Hem4"/>
</dbReference>
<reference evidence="11 12" key="1">
    <citation type="submission" date="2024-02" db="EMBL/GenBank/DDBJ databases">
        <title>Lysinimicrobium sediminis NBRC 112286.</title>
        <authorList>
            <person name="Ichikawa N."/>
            <person name="Katano-Makiyama Y."/>
            <person name="Hidaka K."/>
        </authorList>
    </citation>
    <scope>NUCLEOTIDE SEQUENCE [LARGE SCALE GENOMIC DNA]</scope>
    <source>
        <strain evidence="11 12">NBRC 112286</strain>
    </source>
</reference>
<dbReference type="PANTHER" id="PTHR38042">
    <property type="entry name" value="UROPORPHYRINOGEN-III SYNTHASE, CHLOROPLASTIC"/>
    <property type="match status" value="1"/>
</dbReference>
<keyword evidence="5 9" id="KW-0627">Porphyrin biosynthesis</keyword>
<keyword evidence="12" id="KW-1185">Reference proteome</keyword>
<proteinExistence type="inferred from homology"/>
<dbReference type="EC" id="4.2.1.75" evidence="3 9"/>
<dbReference type="EMBL" id="BAABRR010000014">
    <property type="protein sequence ID" value="GAA5519845.1"/>
    <property type="molecule type" value="Genomic_DNA"/>
</dbReference>
<evidence type="ECO:0000313" key="12">
    <source>
        <dbReference type="Proteomes" id="UP001426770"/>
    </source>
</evidence>
<dbReference type="PANTHER" id="PTHR38042:SF1">
    <property type="entry name" value="UROPORPHYRINOGEN-III SYNTHASE, CHLOROPLASTIC"/>
    <property type="match status" value="1"/>
</dbReference>
<comment type="function">
    <text evidence="6 9">Catalyzes cyclization of the linear tetrapyrrole, hydroxymethylbilane, to the macrocyclic uroporphyrinogen III.</text>
</comment>
<evidence type="ECO:0000256" key="2">
    <source>
        <dbReference type="ARBA" id="ARBA00008133"/>
    </source>
</evidence>
<evidence type="ECO:0000256" key="6">
    <source>
        <dbReference type="ARBA" id="ARBA00037589"/>
    </source>
</evidence>
<comment type="pathway">
    <text evidence="1 9">Porphyrin-containing compound metabolism; protoporphyrin-IX biosynthesis; coproporphyrinogen-III from 5-aminolevulinate: step 3/4.</text>
</comment>
<dbReference type="RefSeq" id="WP_286215592.1">
    <property type="nucleotide sequence ID" value="NZ_AP027736.1"/>
</dbReference>
<sequence length="267" mass="27323">MSLAGRRLLVPVTAERTAFADELAAEGAHVTPVAFIAIEPATDPAALESATLAWLAGEYDWMAVTSRNAVLAMQRIARAHGRDLSEPQPAARVATVGEATRAVCATAGLEVALVPASRADARGIVAEFPERVPASRAVGRVLVPVGNLASPVLARGIARKGWSVDQVEAYRTVDGPGPDDAVVAGVARGASGGGFDAVLLTSGSVAERFAAACPTVAPTTRIVAIGRTTEAGARAAGLRVDAVATEPTYRGMRAALDTALQVPEEDA</sequence>
<evidence type="ECO:0000313" key="11">
    <source>
        <dbReference type="EMBL" id="GAA5519845.1"/>
    </source>
</evidence>
<comment type="similarity">
    <text evidence="2 9">Belongs to the uroporphyrinogen-III synthase family.</text>
</comment>
<evidence type="ECO:0000259" key="10">
    <source>
        <dbReference type="Pfam" id="PF02602"/>
    </source>
</evidence>
<protein>
    <recommendedName>
        <fullName evidence="7 9">Uroporphyrinogen-III synthase</fullName>
        <ecNumber evidence="3 9">4.2.1.75</ecNumber>
    </recommendedName>
</protein>
<comment type="caution">
    <text evidence="11">The sequence shown here is derived from an EMBL/GenBank/DDBJ whole genome shotgun (WGS) entry which is preliminary data.</text>
</comment>
<gene>
    <name evidence="11" type="ORF">Lsed01_02303</name>
</gene>
<evidence type="ECO:0000256" key="5">
    <source>
        <dbReference type="ARBA" id="ARBA00023244"/>
    </source>
</evidence>
<evidence type="ECO:0000256" key="7">
    <source>
        <dbReference type="ARBA" id="ARBA00040167"/>
    </source>
</evidence>
<dbReference type="Pfam" id="PF02602">
    <property type="entry name" value="HEM4"/>
    <property type="match status" value="1"/>
</dbReference>
<evidence type="ECO:0000256" key="1">
    <source>
        <dbReference type="ARBA" id="ARBA00004772"/>
    </source>
</evidence>
<dbReference type="Proteomes" id="UP001426770">
    <property type="component" value="Unassembled WGS sequence"/>
</dbReference>
<comment type="catalytic activity">
    <reaction evidence="8 9">
        <text>hydroxymethylbilane = uroporphyrinogen III + H2O</text>
        <dbReference type="Rhea" id="RHEA:18965"/>
        <dbReference type="ChEBI" id="CHEBI:15377"/>
        <dbReference type="ChEBI" id="CHEBI:57308"/>
        <dbReference type="ChEBI" id="CHEBI:57845"/>
        <dbReference type="EC" id="4.2.1.75"/>
    </reaction>
</comment>
<dbReference type="CDD" id="cd06578">
    <property type="entry name" value="HemD"/>
    <property type="match status" value="1"/>
</dbReference>
<evidence type="ECO:0000256" key="4">
    <source>
        <dbReference type="ARBA" id="ARBA00023239"/>
    </source>
</evidence>
<dbReference type="InterPro" id="IPR036108">
    <property type="entry name" value="4pyrrol_syn_uPrphyn_synt_sf"/>
</dbReference>
<dbReference type="SUPFAM" id="SSF69618">
    <property type="entry name" value="HemD-like"/>
    <property type="match status" value="1"/>
</dbReference>
<organism evidence="11 12">
    <name type="scientific">Demequina sediminis</name>
    <dbReference type="NCBI Taxonomy" id="1930058"/>
    <lineage>
        <taxon>Bacteria</taxon>
        <taxon>Bacillati</taxon>
        <taxon>Actinomycetota</taxon>
        <taxon>Actinomycetes</taxon>
        <taxon>Micrococcales</taxon>
        <taxon>Demequinaceae</taxon>
        <taxon>Demequina</taxon>
    </lineage>
</organism>
<evidence type="ECO:0000256" key="8">
    <source>
        <dbReference type="ARBA" id="ARBA00048617"/>
    </source>
</evidence>
<evidence type="ECO:0000256" key="3">
    <source>
        <dbReference type="ARBA" id="ARBA00013109"/>
    </source>
</evidence>